<sequence length="317" mass="34813">ASSALHERNIPPLSSLCNTTTTHDYNSSLSFCTPTSLAFAKRLTWEQTPWIPVSGPYKPVNPISAADADLISQHLASHTGRKVSAEAVQRALLFGSTYPSHQHDTDTPTPTPTSTTTTALGHYPHLFIIFPSARTSPSTDEQFLRIWHDDIVKPAFDAAWRHSTATHVYGAHANSAYGMLPPTALSTAHDAQPASGFLQRLRNKRVECIRTYWPCWTDTVFPTGTEGRFSGLRADIYAEAWDAMLGMLKEHPQLAAAGYQDPVLLAVARGTVHVNERFNAGDRVRAVAQEWDGFVDARFVAPASFRVVFEVVAGVED</sequence>
<gene>
    <name evidence="1" type="ORF">SETTUDRAFT_53650</name>
</gene>
<organism evidence="1 2">
    <name type="scientific">Exserohilum turcicum (strain 28A)</name>
    <name type="common">Northern leaf blight fungus</name>
    <name type="synonym">Setosphaeria turcica</name>
    <dbReference type="NCBI Taxonomy" id="671987"/>
    <lineage>
        <taxon>Eukaryota</taxon>
        <taxon>Fungi</taxon>
        <taxon>Dikarya</taxon>
        <taxon>Ascomycota</taxon>
        <taxon>Pezizomycotina</taxon>
        <taxon>Dothideomycetes</taxon>
        <taxon>Pleosporomycetidae</taxon>
        <taxon>Pleosporales</taxon>
        <taxon>Pleosporineae</taxon>
        <taxon>Pleosporaceae</taxon>
        <taxon>Exserohilum</taxon>
    </lineage>
</organism>
<feature type="non-terminal residue" evidence="1">
    <location>
        <position position="317"/>
    </location>
</feature>
<dbReference type="Proteomes" id="UP000016935">
    <property type="component" value="Unassembled WGS sequence"/>
</dbReference>
<dbReference type="eggNOG" id="ENOG502R8ED">
    <property type="taxonomic scope" value="Eukaryota"/>
</dbReference>
<feature type="non-terminal residue" evidence="1">
    <location>
        <position position="1"/>
    </location>
</feature>
<evidence type="ECO:0000313" key="1">
    <source>
        <dbReference type="EMBL" id="EOA83783.1"/>
    </source>
</evidence>
<accession>R0JRN8</accession>
<dbReference type="AlphaFoldDB" id="R0JRN8"/>
<dbReference type="RefSeq" id="XP_008028182.1">
    <property type="nucleotide sequence ID" value="XM_008029991.1"/>
</dbReference>
<reference evidence="1 2" key="1">
    <citation type="journal article" date="2012" name="PLoS Pathog.">
        <title>Diverse lifestyles and strategies of plant pathogenesis encoded in the genomes of eighteen Dothideomycetes fungi.</title>
        <authorList>
            <person name="Ohm R.A."/>
            <person name="Feau N."/>
            <person name="Henrissat B."/>
            <person name="Schoch C.L."/>
            <person name="Horwitz B.A."/>
            <person name="Barry K.W."/>
            <person name="Condon B.J."/>
            <person name="Copeland A.C."/>
            <person name="Dhillon B."/>
            <person name="Glaser F."/>
            <person name="Hesse C.N."/>
            <person name="Kosti I."/>
            <person name="LaButti K."/>
            <person name="Lindquist E.A."/>
            <person name="Lucas S."/>
            <person name="Salamov A.A."/>
            <person name="Bradshaw R.E."/>
            <person name="Ciuffetti L."/>
            <person name="Hamelin R.C."/>
            <person name="Kema G.H.J."/>
            <person name="Lawrence C."/>
            <person name="Scott J.A."/>
            <person name="Spatafora J.W."/>
            <person name="Turgeon B.G."/>
            <person name="de Wit P.J.G.M."/>
            <person name="Zhong S."/>
            <person name="Goodwin S.B."/>
            <person name="Grigoriev I.V."/>
        </authorList>
    </citation>
    <scope>NUCLEOTIDE SEQUENCE [LARGE SCALE GENOMIC DNA]</scope>
    <source>
        <strain evidence="2">28A</strain>
    </source>
</reference>
<proteinExistence type="predicted"/>
<dbReference type="GeneID" id="19405195"/>
<reference evidence="1 2" key="2">
    <citation type="journal article" date="2013" name="PLoS Genet.">
        <title>Comparative genome structure, secondary metabolite, and effector coding capacity across Cochliobolus pathogens.</title>
        <authorList>
            <person name="Condon B.J."/>
            <person name="Leng Y."/>
            <person name="Wu D."/>
            <person name="Bushley K.E."/>
            <person name="Ohm R.A."/>
            <person name="Otillar R."/>
            <person name="Martin J."/>
            <person name="Schackwitz W."/>
            <person name="Grimwood J."/>
            <person name="MohdZainudin N."/>
            <person name="Xue C."/>
            <person name="Wang R."/>
            <person name="Manning V.A."/>
            <person name="Dhillon B."/>
            <person name="Tu Z.J."/>
            <person name="Steffenson B.J."/>
            <person name="Salamov A."/>
            <person name="Sun H."/>
            <person name="Lowry S."/>
            <person name="LaButti K."/>
            <person name="Han J."/>
            <person name="Copeland A."/>
            <person name="Lindquist E."/>
            <person name="Barry K."/>
            <person name="Schmutz J."/>
            <person name="Baker S.E."/>
            <person name="Ciuffetti L.M."/>
            <person name="Grigoriev I.V."/>
            <person name="Zhong S."/>
            <person name="Turgeon B.G."/>
        </authorList>
    </citation>
    <scope>NUCLEOTIDE SEQUENCE [LARGE SCALE GENOMIC DNA]</scope>
    <source>
        <strain evidence="2">28A</strain>
    </source>
</reference>
<name>R0JRN8_EXST2</name>
<dbReference type="OrthoDB" id="3774700at2759"/>
<keyword evidence="2" id="KW-1185">Reference proteome</keyword>
<dbReference type="EMBL" id="KB908814">
    <property type="protein sequence ID" value="EOA83783.1"/>
    <property type="molecule type" value="Genomic_DNA"/>
</dbReference>
<protein>
    <submittedName>
        <fullName evidence="1">Uncharacterized protein</fullName>
    </submittedName>
</protein>
<evidence type="ECO:0000313" key="2">
    <source>
        <dbReference type="Proteomes" id="UP000016935"/>
    </source>
</evidence>
<dbReference type="HOGENOM" id="CLU_878696_0_0_1"/>